<dbReference type="EMBL" id="CP051143">
    <property type="protein sequence ID" value="QIX01560.1"/>
    <property type="molecule type" value="Genomic_DNA"/>
</dbReference>
<protein>
    <recommendedName>
        <fullName evidence="5">VWFD domain-containing protein</fullName>
    </recommendedName>
</protein>
<gene>
    <name evidence="3" type="ORF">AMS68_007077</name>
</gene>
<keyword evidence="2" id="KW-0732">Signal</keyword>
<proteinExistence type="predicted"/>
<name>A0A6H0Y4M6_9PEZI</name>
<feature type="compositionally biased region" description="Basic and acidic residues" evidence="1">
    <location>
        <begin position="26"/>
        <end position="37"/>
    </location>
</feature>
<dbReference type="OrthoDB" id="3642826at2759"/>
<feature type="chain" id="PRO_5026015469" description="VWFD domain-containing protein" evidence="2">
    <location>
        <begin position="20"/>
        <end position="596"/>
    </location>
</feature>
<evidence type="ECO:0000313" key="3">
    <source>
        <dbReference type="EMBL" id="QIX01560.1"/>
    </source>
</evidence>
<accession>A0A6H0Y4M6</accession>
<organism evidence="3 4">
    <name type="scientific">Peltaster fructicola</name>
    <dbReference type="NCBI Taxonomy" id="286661"/>
    <lineage>
        <taxon>Eukaryota</taxon>
        <taxon>Fungi</taxon>
        <taxon>Dikarya</taxon>
        <taxon>Ascomycota</taxon>
        <taxon>Pezizomycotina</taxon>
        <taxon>Dothideomycetes</taxon>
        <taxon>Dothideomycetes incertae sedis</taxon>
        <taxon>Peltaster</taxon>
    </lineage>
</organism>
<evidence type="ECO:0000256" key="2">
    <source>
        <dbReference type="SAM" id="SignalP"/>
    </source>
</evidence>
<dbReference type="Proteomes" id="UP000503462">
    <property type="component" value="Chromosome 5"/>
</dbReference>
<evidence type="ECO:0008006" key="5">
    <source>
        <dbReference type="Google" id="ProtNLM"/>
    </source>
</evidence>
<evidence type="ECO:0000313" key="4">
    <source>
        <dbReference type="Proteomes" id="UP000503462"/>
    </source>
</evidence>
<reference evidence="3 4" key="1">
    <citation type="journal article" date="2016" name="Sci. Rep.">
        <title>Peltaster fructicola genome reveals evolution from an invasive phytopathogen to an ectophytic parasite.</title>
        <authorList>
            <person name="Xu C."/>
            <person name="Chen H."/>
            <person name="Gleason M.L."/>
            <person name="Xu J.R."/>
            <person name="Liu H."/>
            <person name="Zhang R."/>
            <person name="Sun G."/>
        </authorList>
    </citation>
    <scope>NUCLEOTIDE SEQUENCE [LARGE SCALE GENOMIC DNA]</scope>
    <source>
        <strain evidence="3 4">LNHT1506</strain>
    </source>
</reference>
<keyword evidence="4" id="KW-1185">Reference proteome</keyword>
<feature type="signal peptide" evidence="2">
    <location>
        <begin position="1"/>
        <end position="19"/>
    </location>
</feature>
<dbReference type="AlphaFoldDB" id="A0A6H0Y4M6"/>
<feature type="region of interest" description="Disordered" evidence="1">
    <location>
        <begin position="24"/>
        <end position="45"/>
    </location>
</feature>
<sequence>MSWKAVFLTACLLTCLSSATSTTSADFRDRQDRDRPARPASALSYSNCTTSRVSWSPQHHHDPSAATVKHTPQHTALYSRETSPVTRLIPRPTGSENNYNAATVNAVNATLKFWWTTTNYVAVSTVSIQFDTNDVSTGWTVYEATETFNTASAITTSTCLPPYATGTYQGTPYTLSYCNKLPTHVAATTSALYIEAFKSPSVTTASMMPLPDLQITPPPAQIVLAAQTFRTGTPFVQFSEYEVVRCVEQRNSSCRATTQRHTLSAPYAFGYRGPNPALATNVDAKVTGQLDRNFPIYINRTSLVPGSWSAPPTVIIVVDRILVAIAVLAAHVEATADTLDVPTAMLPPGYSPLPQRTTTTQHAGDINPTARIEVTQSWLLVPGAATSAPAALQATEAQQETPSAATCVAGCPVPVHPIVAAGATFVPERVVVYVADGKTALKGGAAITLGAQTVSAFASGDSLLVYDGTVTKTIAAKPSGVITVNGVQITATSMMMYTGSGRTVMPGGSVVTIDGTALSMPTSGGLQIGSQATSSTSAGGIAPHIIDGLGETTTTSNGGLTSQPAIPMGNSASRSAVDHAWWLVTVAVLGLAWRVV</sequence>
<evidence type="ECO:0000256" key="1">
    <source>
        <dbReference type="SAM" id="MobiDB-lite"/>
    </source>
</evidence>